<gene>
    <name evidence="2" type="ORF">MGYG_04961</name>
</gene>
<dbReference type="GeneID" id="10027640"/>
<dbReference type="AlphaFoldDB" id="E4UXR5"/>
<dbReference type="HOGENOM" id="CLU_1618584_0_0_1"/>
<feature type="region of interest" description="Disordered" evidence="1">
    <location>
        <begin position="71"/>
        <end position="94"/>
    </location>
</feature>
<protein>
    <submittedName>
        <fullName evidence="2">Uncharacterized protein</fullName>
    </submittedName>
</protein>
<dbReference type="EMBL" id="DS989825">
    <property type="protein sequence ID" value="EFR01960.1"/>
    <property type="molecule type" value="Genomic_DNA"/>
</dbReference>
<dbReference type="VEuPathDB" id="FungiDB:MGYG_04961"/>
<sequence length="164" mass="18566">MVFFISFWENERQEQKKGVDYQALLSARNGELDQPIKEVWSCNTNRRVREVSDEAEGAAVLKVEGEVDKKEKKTRSKCMSKEEGKIGQGNKSRQVGNRVVCPGLARTGKDSYFGDWRQLDWATGRGEARPETPWEPGYSQLLRNLWLPEQAGAAVPHKACHSLS</sequence>
<name>E4UXR5_ARTGP</name>
<dbReference type="Proteomes" id="UP000002669">
    <property type="component" value="Unassembled WGS sequence"/>
</dbReference>
<dbReference type="InParanoid" id="E4UXR5"/>
<organism evidence="3">
    <name type="scientific">Arthroderma gypseum (strain ATCC MYA-4604 / CBS 118893)</name>
    <name type="common">Microsporum gypseum</name>
    <dbReference type="NCBI Taxonomy" id="535722"/>
    <lineage>
        <taxon>Eukaryota</taxon>
        <taxon>Fungi</taxon>
        <taxon>Dikarya</taxon>
        <taxon>Ascomycota</taxon>
        <taxon>Pezizomycotina</taxon>
        <taxon>Eurotiomycetes</taxon>
        <taxon>Eurotiomycetidae</taxon>
        <taxon>Onygenales</taxon>
        <taxon>Arthrodermataceae</taxon>
        <taxon>Nannizzia</taxon>
    </lineage>
</organism>
<dbReference type="RefSeq" id="XP_003172371.1">
    <property type="nucleotide sequence ID" value="XM_003172323.1"/>
</dbReference>
<accession>E4UXR5</accession>
<evidence type="ECO:0000313" key="2">
    <source>
        <dbReference type="EMBL" id="EFR01960.1"/>
    </source>
</evidence>
<evidence type="ECO:0000313" key="3">
    <source>
        <dbReference type="Proteomes" id="UP000002669"/>
    </source>
</evidence>
<keyword evidence="3" id="KW-1185">Reference proteome</keyword>
<evidence type="ECO:0000256" key="1">
    <source>
        <dbReference type="SAM" id="MobiDB-lite"/>
    </source>
</evidence>
<reference evidence="3" key="1">
    <citation type="journal article" date="2012" name="MBio">
        <title>Comparative genome analysis of Trichophyton rubrum and related dermatophytes reveals candidate genes involved in infection.</title>
        <authorList>
            <person name="Martinez D.A."/>
            <person name="Oliver B.G."/>
            <person name="Graeser Y."/>
            <person name="Goldberg J.M."/>
            <person name="Li W."/>
            <person name="Martinez-Rossi N.M."/>
            <person name="Monod M."/>
            <person name="Shelest E."/>
            <person name="Barton R.C."/>
            <person name="Birch E."/>
            <person name="Brakhage A.A."/>
            <person name="Chen Z."/>
            <person name="Gurr S.J."/>
            <person name="Heiman D."/>
            <person name="Heitman J."/>
            <person name="Kosti I."/>
            <person name="Rossi A."/>
            <person name="Saif S."/>
            <person name="Samalova M."/>
            <person name="Saunders C.W."/>
            <person name="Shea T."/>
            <person name="Summerbell R.C."/>
            <person name="Xu J."/>
            <person name="Young S."/>
            <person name="Zeng Q."/>
            <person name="Birren B.W."/>
            <person name="Cuomo C.A."/>
            <person name="White T.C."/>
        </authorList>
    </citation>
    <scope>NUCLEOTIDE SEQUENCE [LARGE SCALE GENOMIC DNA]</scope>
    <source>
        <strain evidence="3">ATCC MYA-4604 / CBS 118893</strain>
    </source>
</reference>
<proteinExistence type="predicted"/>